<dbReference type="Proteomes" id="UP000596742">
    <property type="component" value="Unassembled WGS sequence"/>
</dbReference>
<dbReference type="OrthoDB" id="10528888at2759"/>
<dbReference type="AlphaFoldDB" id="A0A8B6BFV6"/>
<feature type="region of interest" description="Disordered" evidence="1">
    <location>
        <begin position="53"/>
        <end position="81"/>
    </location>
</feature>
<evidence type="ECO:0000256" key="1">
    <source>
        <dbReference type="SAM" id="MobiDB-lite"/>
    </source>
</evidence>
<organism evidence="2 3">
    <name type="scientific">Mytilus galloprovincialis</name>
    <name type="common">Mediterranean mussel</name>
    <dbReference type="NCBI Taxonomy" id="29158"/>
    <lineage>
        <taxon>Eukaryota</taxon>
        <taxon>Metazoa</taxon>
        <taxon>Spiralia</taxon>
        <taxon>Lophotrochozoa</taxon>
        <taxon>Mollusca</taxon>
        <taxon>Bivalvia</taxon>
        <taxon>Autobranchia</taxon>
        <taxon>Pteriomorphia</taxon>
        <taxon>Mytilida</taxon>
        <taxon>Mytiloidea</taxon>
        <taxon>Mytilidae</taxon>
        <taxon>Mytilinae</taxon>
        <taxon>Mytilus</taxon>
    </lineage>
</organism>
<evidence type="ECO:0000313" key="3">
    <source>
        <dbReference type="Proteomes" id="UP000596742"/>
    </source>
</evidence>
<comment type="caution">
    <text evidence="2">The sequence shown here is derived from an EMBL/GenBank/DDBJ whole genome shotgun (WGS) entry which is preliminary data.</text>
</comment>
<proteinExistence type="predicted"/>
<dbReference type="EMBL" id="UYJE01000046">
    <property type="protein sequence ID" value="VDH89542.1"/>
    <property type="molecule type" value="Genomic_DNA"/>
</dbReference>
<accession>A0A8B6BFV6</accession>
<evidence type="ECO:0000313" key="2">
    <source>
        <dbReference type="EMBL" id="VDH89542.1"/>
    </source>
</evidence>
<protein>
    <submittedName>
        <fullName evidence="2">Uncharacterized protein</fullName>
    </submittedName>
</protein>
<name>A0A8B6BFV6_MYTGA</name>
<reference evidence="2" key="1">
    <citation type="submission" date="2018-11" db="EMBL/GenBank/DDBJ databases">
        <authorList>
            <person name="Alioto T."/>
            <person name="Alioto T."/>
        </authorList>
    </citation>
    <scope>NUCLEOTIDE SEQUENCE</scope>
</reference>
<sequence length="81" mass="9147">MAEIIVAEFNIERGTRAKILGIISRKRNTAQHTMLAQTWVTNLMAEGLPDQDQMPELEHVNDPLNQDVSPELMNYPTSSIL</sequence>
<keyword evidence="3" id="KW-1185">Reference proteome</keyword>
<gene>
    <name evidence="2" type="ORF">MGAL_10B074109</name>
</gene>